<name>A0AAD4IG20_9PLEO</name>
<comment type="caution">
    <text evidence="1">The sequence shown here is derived from an EMBL/GenBank/DDBJ whole genome shotgun (WGS) entry which is preliminary data.</text>
</comment>
<dbReference type="Proteomes" id="UP001199106">
    <property type="component" value="Unassembled WGS sequence"/>
</dbReference>
<protein>
    <submittedName>
        <fullName evidence="1">Uncharacterized protein</fullName>
    </submittedName>
</protein>
<dbReference type="AlphaFoldDB" id="A0AAD4IG20"/>
<proteinExistence type="predicted"/>
<sequence length="168" mass="19184">MSTFGDACRFPHEYEPLSIMGINSYLEKWWTECKVQHAVLRTITWINKATSLAWSRSTRVSLTTHFVGPYDIIQLIWNKVRSVATLYAAPVICTHEQQSLFPTRDDLALAFTDEDNATSSNPELLPASVKHIISKNFLVRIPCILDTMEEFDLEAHRKSILEGVLEDD</sequence>
<dbReference type="EMBL" id="JAANER010000002">
    <property type="protein sequence ID" value="KAG9193877.1"/>
    <property type="molecule type" value="Genomic_DNA"/>
</dbReference>
<gene>
    <name evidence="1" type="ORF">G6011_03912</name>
</gene>
<reference evidence="1" key="1">
    <citation type="submission" date="2021-07" db="EMBL/GenBank/DDBJ databases">
        <title>Genome Resource of American Ginseng Black Spot Pathogen Alternaria panax.</title>
        <authorList>
            <person name="Qiu C."/>
            <person name="Wang W."/>
            <person name="Liu Z."/>
        </authorList>
    </citation>
    <scope>NUCLEOTIDE SEQUENCE</scope>
    <source>
        <strain evidence="1">BNCC115425</strain>
    </source>
</reference>
<accession>A0AAD4IG20</accession>
<keyword evidence="2" id="KW-1185">Reference proteome</keyword>
<organism evidence="1 2">
    <name type="scientific">Alternaria panax</name>
    <dbReference type="NCBI Taxonomy" id="48097"/>
    <lineage>
        <taxon>Eukaryota</taxon>
        <taxon>Fungi</taxon>
        <taxon>Dikarya</taxon>
        <taxon>Ascomycota</taxon>
        <taxon>Pezizomycotina</taxon>
        <taxon>Dothideomycetes</taxon>
        <taxon>Pleosporomycetidae</taxon>
        <taxon>Pleosporales</taxon>
        <taxon>Pleosporineae</taxon>
        <taxon>Pleosporaceae</taxon>
        <taxon>Alternaria</taxon>
        <taxon>Alternaria sect. Panax</taxon>
    </lineage>
</organism>
<evidence type="ECO:0000313" key="2">
    <source>
        <dbReference type="Proteomes" id="UP001199106"/>
    </source>
</evidence>
<evidence type="ECO:0000313" key="1">
    <source>
        <dbReference type="EMBL" id="KAG9193877.1"/>
    </source>
</evidence>